<keyword evidence="1" id="KW-0472">Membrane</keyword>
<sequence>MDCMDDPCGTDTPCGKPTCRYTPAKLVSNCPEDEVVDDDTNKYANCTGSNCLKAEALKGEGLKGASQAQLQSRRLTEAQARGGGGDTECGVSTAISYAVLAGTGVWCMTNLCSLCECVLAYNGSRAMYGIIIANSVIGMITCGFPYGEYLSGLHAITSGIQDFAVFPIYAAILLDLYGFEDEIIYACLFVPVLPTLAYVTGLCDCKSEMEKVIAVAGSIGIGYFSYTVGNQFAIAACVTYLVKCFIVPLFEDNMLKIPSRDLANYTMCGFCYLALRSIID</sequence>
<proteinExistence type="predicted"/>
<evidence type="ECO:0000313" key="2">
    <source>
        <dbReference type="EMBL" id="CAG9860271.1"/>
    </source>
</evidence>
<dbReference type="Proteomes" id="UP001153712">
    <property type="component" value="Chromosome 3"/>
</dbReference>
<keyword evidence="1" id="KW-1133">Transmembrane helix</keyword>
<reference evidence="2" key="1">
    <citation type="submission" date="2022-01" db="EMBL/GenBank/DDBJ databases">
        <authorList>
            <person name="King R."/>
        </authorList>
    </citation>
    <scope>NUCLEOTIDE SEQUENCE</scope>
</reference>
<name>A0A9N9TQD4_PHYSR</name>
<feature type="transmembrane region" description="Helical" evidence="1">
    <location>
        <begin position="183"/>
        <end position="202"/>
    </location>
</feature>
<dbReference type="AlphaFoldDB" id="A0A9N9TQD4"/>
<dbReference type="EMBL" id="OU900096">
    <property type="protein sequence ID" value="CAG9860271.1"/>
    <property type="molecule type" value="Genomic_DNA"/>
</dbReference>
<organism evidence="2 3">
    <name type="scientific">Phyllotreta striolata</name>
    <name type="common">Striped flea beetle</name>
    <name type="synonym">Crioceris striolata</name>
    <dbReference type="NCBI Taxonomy" id="444603"/>
    <lineage>
        <taxon>Eukaryota</taxon>
        <taxon>Metazoa</taxon>
        <taxon>Ecdysozoa</taxon>
        <taxon>Arthropoda</taxon>
        <taxon>Hexapoda</taxon>
        <taxon>Insecta</taxon>
        <taxon>Pterygota</taxon>
        <taxon>Neoptera</taxon>
        <taxon>Endopterygota</taxon>
        <taxon>Coleoptera</taxon>
        <taxon>Polyphaga</taxon>
        <taxon>Cucujiformia</taxon>
        <taxon>Chrysomeloidea</taxon>
        <taxon>Chrysomelidae</taxon>
        <taxon>Galerucinae</taxon>
        <taxon>Alticini</taxon>
        <taxon>Phyllotreta</taxon>
    </lineage>
</organism>
<accession>A0A9N9TQD4</accession>
<protein>
    <submittedName>
        <fullName evidence="2">Uncharacterized protein</fullName>
    </submittedName>
</protein>
<feature type="transmembrane region" description="Helical" evidence="1">
    <location>
        <begin position="209"/>
        <end position="226"/>
    </location>
</feature>
<feature type="transmembrane region" description="Helical" evidence="1">
    <location>
        <begin position="159"/>
        <end position="177"/>
    </location>
</feature>
<gene>
    <name evidence="2" type="ORF">PHYEVI_LOCUS6627</name>
</gene>
<evidence type="ECO:0000313" key="3">
    <source>
        <dbReference type="Proteomes" id="UP001153712"/>
    </source>
</evidence>
<keyword evidence="1" id="KW-0812">Transmembrane</keyword>
<feature type="transmembrane region" description="Helical" evidence="1">
    <location>
        <begin position="126"/>
        <end position="147"/>
    </location>
</feature>
<keyword evidence="3" id="KW-1185">Reference proteome</keyword>
<evidence type="ECO:0000256" key="1">
    <source>
        <dbReference type="SAM" id="Phobius"/>
    </source>
</evidence>